<feature type="compositionally biased region" description="Low complexity" evidence="1">
    <location>
        <begin position="37"/>
        <end position="46"/>
    </location>
</feature>
<organism evidence="2">
    <name type="scientific">Gasterosteus aculeatus</name>
    <name type="common">Three-spined stickleback</name>
    <dbReference type="NCBI Taxonomy" id="69293"/>
    <lineage>
        <taxon>Eukaryota</taxon>
        <taxon>Metazoa</taxon>
        <taxon>Chordata</taxon>
        <taxon>Craniata</taxon>
        <taxon>Vertebrata</taxon>
        <taxon>Euteleostomi</taxon>
        <taxon>Actinopterygii</taxon>
        <taxon>Neopterygii</taxon>
        <taxon>Teleostei</taxon>
        <taxon>Neoteleostei</taxon>
        <taxon>Acanthomorphata</taxon>
        <taxon>Eupercaria</taxon>
        <taxon>Perciformes</taxon>
        <taxon>Cottioidei</taxon>
        <taxon>Gasterosteales</taxon>
        <taxon>Gasterosteidae</taxon>
        <taxon>Gasterosteus</taxon>
    </lineage>
</organism>
<reference evidence="2" key="2">
    <citation type="submission" date="2024-04" db="UniProtKB">
        <authorList>
            <consortium name="Ensembl"/>
        </authorList>
    </citation>
    <scope>IDENTIFICATION</scope>
</reference>
<dbReference type="InParanoid" id="G3NE59"/>
<protein>
    <submittedName>
        <fullName evidence="2">Uncharacterized protein</fullName>
    </submittedName>
</protein>
<reference evidence="2" key="1">
    <citation type="submission" date="2006-01" db="EMBL/GenBank/DDBJ databases">
        <authorList>
            <person name="Lindblad-Toh K."/>
            <person name="Mauceli E."/>
            <person name="Grabherr M."/>
            <person name="Chang J.L."/>
            <person name="Lander E.S."/>
        </authorList>
    </citation>
    <scope>NUCLEOTIDE SEQUENCE [LARGE SCALE GENOMIC DNA]</scope>
</reference>
<evidence type="ECO:0000256" key="1">
    <source>
        <dbReference type="SAM" id="MobiDB-lite"/>
    </source>
</evidence>
<sequence>MTHLQSVPFPSVAFLQPVHPQSEPIVTSVRVCDSQSRLPRLPPGGLEPKKLTYIKSKPRAPPSQQKEQTRLQLAN</sequence>
<feature type="compositionally biased region" description="Polar residues" evidence="1">
    <location>
        <begin position="62"/>
        <end position="75"/>
    </location>
</feature>
<feature type="region of interest" description="Disordered" evidence="1">
    <location>
        <begin position="35"/>
        <end position="75"/>
    </location>
</feature>
<dbReference type="Bgee" id="ENSGACG00000002761">
    <property type="expression patterns" value="Expressed in camera-type eye and 3 other cell types or tissues"/>
</dbReference>
<accession>G3NE59</accession>
<dbReference type="STRING" id="69293.ENSGACP00000003610"/>
<proteinExistence type="predicted"/>
<name>G3NE59_GASAC</name>
<evidence type="ECO:0000313" key="2">
    <source>
        <dbReference type="Ensembl" id="ENSGACP00000003610.1"/>
    </source>
</evidence>
<dbReference type="Ensembl" id="ENSGACT00000003622.1">
    <property type="protein sequence ID" value="ENSGACP00000003610.1"/>
    <property type="gene ID" value="ENSGACG00000002761.1"/>
</dbReference>
<dbReference type="AlphaFoldDB" id="G3NE59"/>